<proteinExistence type="predicted"/>
<evidence type="ECO:0000313" key="2">
    <source>
        <dbReference type="Proteomes" id="UP000724584"/>
    </source>
</evidence>
<reference evidence="1 2" key="1">
    <citation type="journal article" date="2021" name="Nat. Commun.">
        <title>Genetic determinants of endophytism in the Arabidopsis root mycobiome.</title>
        <authorList>
            <person name="Mesny F."/>
            <person name="Miyauchi S."/>
            <person name="Thiergart T."/>
            <person name="Pickel B."/>
            <person name="Atanasova L."/>
            <person name="Karlsson M."/>
            <person name="Huettel B."/>
            <person name="Barry K.W."/>
            <person name="Haridas S."/>
            <person name="Chen C."/>
            <person name="Bauer D."/>
            <person name="Andreopoulos W."/>
            <person name="Pangilinan J."/>
            <person name="LaButti K."/>
            <person name="Riley R."/>
            <person name="Lipzen A."/>
            <person name="Clum A."/>
            <person name="Drula E."/>
            <person name="Henrissat B."/>
            <person name="Kohler A."/>
            <person name="Grigoriev I.V."/>
            <person name="Martin F.M."/>
            <person name="Hacquard S."/>
        </authorList>
    </citation>
    <scope>NUCLEOTIDE SEQUENCE [LARGE SCALE GENOMIC DNA]</scope>
    <source>
        <strain evidence="1 2">MPI-SDFR-AT-0079</strain>
    </source>
</reference>
<gene>
    <name evidence="1" type="ORF">F5144DRAFT_570116</name>
</gene>
<keyword evidence="2" id="KW-1185">Reference proteome</keyword>
<accession>A0ACB7PDX6</accession>
<sequence>MDPLSALSIAAAVVQFVDFGYRLVKSAHQLYTSPGGQKLEDIELSIVSRDLSNLADAVQAKLDDNAGPQGDVLRLCCECASTNTELQEILAKLKARGDTKLALAADICRVTLRQVATAGDIEKLAGRLSGIRQQMNVALLYLLLDEAGKSGVELRQFAKQQADMIATLDRVDSTTKQFSTDIAGLIDKLPVDNRSEVDEMVRYVLSDKWDASEYAKRTQVDSNKDGDKVDKVCQSLYFESVGHREISISKRHANTFALIFHEPRTSEDGHPLWSSFPQWLQEDSQDIYWITGKPGAGKSTLVKFFAYDRRFAQLLRNWADGSQLLVARFFSWTSGANKLQKSHEGLFRTLLLEVIRQREQLAIDIFPARWFLLQSFDGNVKLPAPTVDELVVGFQNLLRATGDNLKLAVVIDGLDEFDEDHRQVVQILGEANAAAAVKVCASSRPWNVFRDAYGKNPMLRLENLTREDIKSFVQGQLELSPGYHEFAATNPQIARNIITDIVNKSQGVFLWVSVISGILEVDFREGASITSLQAVLDKLPSEVADLFRYIWHRTGKRFRAEASQLFQVKNFCQELGISLPALDLWFGDKDIPVDLGAAEVTSEYLTGAINSLERKLTSRTGGLLELVSIPGPNTGSIEDSLVDFMHRTALDWVRENWASITAATDPGFDPRLSIVKGAILNIVLTPVPIGSDVPGSDRFSHVLRVASLFPDDHPDKKTIVTTLDRLDIHVSRISEIPRRWWETQLRYGRPSHLADKRLPHRYLETPVGCMAQVAALVPIPIYLNHKLQADPSLLSTQRRYGEILKIAIFGEILFNHRTGARLELLKFFAQEQYRSWLDQIQISDRTIHEGIKYVISNDTLNRGDNYWTQVLYVLEPRTVSDGGDVDAQRGGGSSQDPKPGSKWRGRFQVSFRRIFTNKSNWRT</sequence>
<name>A0ACB7PDX6_9PEZI</name>
<protein>
    <submittedName>
        <fullName evidence="1">Uncharacterized protein</fullName>
    </submittedName>
</protein>
<dbReference type="EMBL" id="JAGIZQ010000003">
    <property type="protein sequence ID" value="KAH6637278.1"/>
    <property type="molecule type" value="Genomic_DNA"/>
</dbReference>
<evidence type="ECO:0000313" key="1">
    <source>
        <dbReference type="EMBL" id="KAH6637278.1"/>
    </source>
</evidence>
<organism evidence="1 2">
    <name type="scientific">Chaetomium tenue</name>
    <dbReference type="NCBI Taxonomy" id="1854479"/>
    <lineage>
        <taxon>Eukaryota</taxon>
        <taxon>Fungi</taxon>
        <taxon>Dikarya</taxon>
        <taxon>Ascomycota</taxon>
        <taxon>Pezizomycotina</taxon>
        <taxon>Sordariomycetes</taxon>
        <taxon>Sordariomycetidae</taxon>
        <taxon>Sordariales</taxon>
        <taxon>Chaetomiaceae</taxon>
        <taxon>Chaetomium</taxon>
    </lineage>
</organism>
<comment type="caution">
    <text evidence="1">The sequence shown here is derived from an EMBL/GenBank/DDBJ whole genome shotgun (WGS) entry which is preliminary data.</text>
</comment>
<dbReference type="Proteomes" id="UP000724584">
    <property type="component" value="Unassembled WGS sequence"/>
</dbReference>